<dbReference type="PRINTS" id="PR00420">
    <property type="entry name" value="RNGMNOXGNASE"/>
</dbReference>
<dbReference type="RefSeq" id="WP_382358852.1">
    <property type="nucleotide sequence ID" value="NZ_JBHTGR010000022.1"/>
</dbReference>
<evidence type="ECO:0000259" key="5">
    <source>
        <dbReference type="Pfam" id="PF01494"/>
    </source>
</evidence>
<dbReference type="GO" id="GO:0004497">
    <property type="term" value="F:monooxygenase activity"/>
    <property type="evidence" value="ECO:0007669"/>
    <property type="project" value="UniProtKB-KW"/>
</dbReference>
<dbReference type="PANTHER" id="PTHR46496">
    <property type="match status" value="1"/>
</dbReference>
<sequence>MRLAIIGGGIGGLALAAGLHKKGIKAHVFEKTQAFKPLGAGLGLGANAVLALDRMGIADAIEQAGMPLQEQRLLNDELTVMNRIDFSRLKKRYGKETLTIHRADLHEALYNAVDPDYFHFNKQVIDFNQYEDQVTLTFQDNVTETFDYVIAAEGIHSVFRRALVPGSEPRFAGYTCWRGIAWNKGDVPYYTSSEAWSGRGRFGWAPLYDGRVYWFACVNTQANNEYYANLTKEGTARLFGHFSPTAERLIRETESGSFLHHDIHDIKPLDSFVYGRIALVGDAAHATTPNMGQGAGQSIEDAYELMNAISQESSMPAALSRYEAKRLKKANKVIKLSRQIGWAAQWQHPLATGFRNTVLPLVPESLLFRRLMFLFK</sequence>
<keyword evidence="2" id="KW-0285">Flavoprotein</keyword>
<evidence type="ECO:0000256" key="2">
    <source>
        <dbReference type="ARBA" id="ARBA00022630"/>
    </source>
</evidence>
<dbReference type="Pfam" id="PF01494">
    <property type="entry name" value="FAD_binding_3"/>
    <property type="match status" value="1"/>
</dbReference>
<evidence type="ECO:0000313" key="6">
    <source>
        <dbReference type="EMBL" id="MFC7747331.1"/>
    </source>
</evidence>
<organism evidence="6 7">
    <name type="scientific">Lentibacillus kimchii</name>
    <dbReference type="NCBI Taxonomy" id="1542911"/>
    <lineage>
        <taxon>Bacteria</taxon>
        <taxon>Bacillati</taxon>
        <taxon>Bacillota</taxon>
        <taxon>Bacilli</taxon>
        <taxon>Bacillales</taxon>
        <taxon>Bacillaceae</taxon>
        <taxon>Lentibacillus</taxon>
    </lineage>
</organism>
<dbReference type="InterPro" id="IPR002938">
    <property type="entry name" value="FAD-bd"/>
</dbReference>
<protein>
    <submittedName>
        <fullName evidence="6">FAD-dependent monooxygenase</fullName>
    </submittedName>
</protein>
<comment type="caution">
    <text evidence="6">The sequence shown here is derived from an EMBL/GenBank/DDBJ whole genome shotgun (WGS) entry which is preliminary data.</text>
</comment>
<keyword evidence="3" id="KW-0274">FAD</keyword>
<keyword evidence="7" id="KW-1185">Reference proteome</keyword>
<dbReference type="NCBIfam" id="NF005243">
    <property type="entry name" value="PRK06753.1"/>
    <property type="match status" value="1"/>
</dbReference>
<comment type="cofactor">
    <cofactor evidence="1">
        <name>FAD</name>
        <dbReference type="ChEBI" id="CHEBI:57692"/>
    </cofactor>
</comment>
<reference evidence="7" key="1">
    <citation type="journal article" date="2019" name="Int. J. Syst. Evol. Microbiol.">
        <title>The Global Catalogue of Microorganisms (GCM) 10K type strain sequencing project: providing services to taxonomists for standard genome sequencing and annotation.</title>
        <authorList>
            <consortium name="The Broad Institute Genomics Platform"/>
            <consortium name="The Broad Institute Genome Sequencing Center for Infectious Disease"/>
            <person name="Wu L."/>
            <person name="Ma J."/>
        </authorList>
    </citation>
    <scope>NUCLEOTIDE SEQUENCE [LARGE SCALE GENOMIC DNA]</scope>
    <source>
        <strain evidence="7">JCM 30234</strain>
    </source>
</reference>
<evidence type="ECO:0000256" key="1">
    <source>
        <dbReference type="ARBA" id="ARBA00001974"/>
    </source>
</evidence>
<keyword evidence="6" id="KW-0503">Monooxygenase</keyword>
<dbReference type="EMBL" id="JBHTGR010000022">
    <property type="protein sequence ID" value="MFC7747331.1"/>
    <property type="molecule type" value="Genomic_DNA"/>
</dbReference>
<keyword evidence="4" id="KW-0560">Oxidoreductase</keyword>
<dbReference type="Gene3D" id="3.50.50.60">
    <property type="entry name" value="FAD/NAD(P)-binding domain"/>
    <property type="match status" value="1"/>
</dbReference>
<dbReference type="SUPFAM" id="SSF51905">
    <property type="entry name" value="FAD/NAD(P)-binding domain"/>
    <property type="match status" value="1"/>
</dbReference>
<evidence type="ECO:0000256" key="3">
    <source>
        <dbReference type="ARBA" id="ARBA00022827"/>
    </source>
</evidence>
<dbReference type="Proteomes" id="UP001596620">
    <property type="component" value="Unassembled WGS sequence"/>
</dbReference>
<evidence type="ECO:0000256" key="4">
    <source>
        <dbReference type="ARBA" id="ARBA00023002"/>
    </source>
</evidence>
<feature type="domain" description="FAD-binding" evidence="5">
    <location>
        <begin position="4"/>
        <end position="335"/>
    </location>
</feature>
<evidence type="ECO:0000313" key="7">
    <source>
        <dbReference type="Proteomes" id="UP001596620"/>
    </source>
</evidence>
<proteinExistence type="predicted"/>
<dbReference type="PANTHER" id="PTHR46496:SF1">
    <property type="entry name" value="ZEAXANTHIN EPOXIDASE, CHLOROPLASTIC"/>
    <property type="match status" value="1"/>
</dbReference>
<accession>A0ABW2UU15</accession>
<name>A0ABW2UU15_9BACI</name>
<gene>
    <name evidence="6" type="ORF">ACFQU8_08800</name>
</gene>
<dbReference type="InterPro" id="IPR036188">
    <property type="entry name" value="FAD/NAD-bd_sf"/>
</dbReference>